<proteinExistence type="predicted"/>
<comment type="caution">
    <text evidence="1">The sequence shown here is derived from an EMBL/GenBank/DDBJ whole genome shotgun (WGS) entry which is preliminary data.</text>
</comment>
<dbReference type="OrthoDB" id="9797415at2"/>
<name>A0A4Q2JIE0_9MICO</name>
<dbReference type="CDD" id="cd02603">
    <property type="entry name" value="HAD_sEH-N_like"/>
    <property type="match status" value="1"/>
</dbReference>
<accession>A0A4Q2JIE0</accession>
<reference evidence="1 2" key="1">
    <citation type="submission" date="2019-01" db="EMBL/GenBank/DDBJ databases">
        <authorList>
            <person name="Li J."/>
        </authorList>
    </citation>
    <scope>NUCLEOTIDE SEQUENCE [LARGE SCALE GENOMIC DNA]</scope>
    <source>
        <strain evidence="1 2">CCUG 35506</strain>
    </source>
</reference>
<dbReference type="PRINTS" id="PR00413">
    <property type="entry name" value="HADHALOGNASE"/>
</dbReference>
<evidence type="ECO:0000313" key="2">
    <source>
        <dbReference type="Proteomes" id="UP000292935"/>
    </source>
</evidence>
<evidence type="ECO:0000313" key="1">
    <source>
        <dbReference type="EMBL" id="RXZ46564.1"/>
    </source>
</evidence>
<organism evidence="1 2">
    <name type="scientific">Agromyces fucosus</name>
    <dbReference type="NCBI Taxonomy" id="41985"/>
    <lineage>
        <taxon>Bacteria</taxon>
        <taxon>Bacillati</taxon>
        <taxon>Actinomycetota</taxon>
        <taxon>Actinomycetes</taxon>
        <taxon>Micrococcales</taxon>
        <taxon>Microbacteriaceae</taxon>
        <taxon>Agromyces</taxon>
    </lineage>
</organism>
<dbReference type="PANTHER" id="PTHR43611:SF3">
    <property type="entry name" value="FLAVIN MONONUCLEOTIDE HYDROLASE 1, CHLOROPLATIC"/>
    <property type="match status" value="1"/>
</dbReference>
<dbReference type="Gene3D" id="3.40.50.1000">
    <property type="entry name" value="HAD superfamily/HAD-like"/>
    <property type="match status" value="1"/>
</dbReference>
<dbReference type="EMBL" id="SDPO01000004">
    <property type="protein sequence ID" value="RXZ46564.1"/>
    <property type="molecule type" value="Genomic_DNA"/>
</dbReference>
<dbReference type="InterPro" id="IPR023214">
    <property type="entry name" value="HAD_sf"/>
</dbReference>
<dbReference type="AlphaFoldDB" id="A0A4Q2JIE0"/>
<dbReference type="PANTHER" id="PTHR43611">
    <property type="entry name" value="ALPHA-D-GLUCOSE 1-PHOSPHATE PHOSPHATASE"/>
    <property type="match status" value="1"/>
</dbReference>
<dbReference type="InterPro" id="IPR006439">
    <property type="entry name" value="HAD-SF_hydro_IA"/>
</dbReference>
<dbReference type="Proteomes" id="UP000292935">
    <property type="component" value="Unassembled WGS sequence"/>
</dbReference>
<dbReference type="Pfam" id="PF00702">
    <property type="entry name" value="Hydrolase"/>
    <property type="match status" value="1"/>
</dbReference>
<gene>
    <name evidence="1" type="ORF">ESP57_16890</name>
</gene>
<dbReference type="SUPFAM" id="SSF56784">
    <property type="entry name" value="HAD-like"/>
    <property type="match status" value="1"/>
</dbReference>
<dbReference type="RefSeq" id="WP_129232341.1">
    <property type="nucleotide sequence ID" value="NZ_SDPO01000004.1"/>
</dbReference>
<dbReference type="SFLD" id="SFLDS00003">
    <property type="entry name" value="Haloacid_Dehalogenase"/>
    <property type="match status" value="1"/>
</dbReference>
<dbReference type="InterPro" id="IPR036412">
    <property type="entry name" value="HAD-like_sf"/>
</dbReference>
<dbReference type="NCBIfam" id="TIGR01509">
    <property type="entry name" value="HAD-SF-IA-v3"/>
    <property type="match status" value="1"/>
</dbReference>
<protein>
    <submittedName>
        <fullName evidence="1">HAD family phosphatase</fullName>
    </submittedName>
</protein>
<dbReference type="SFLD" id="SFLDG01129">
    <property type="entry name" value="C1.5:_HAD__Beta-PGM__Phosphata"/>
    <property type="match status" value="1"/>
</dbReference>
<sequence length="212" mass="23036">MPQTLPAPISLAPRVVVFDYGEVISREPSEADRASLLARAGVRERAEEFWTAYWEHRTGLDRGTTSIAEYWQAVAADLGVEWNVVDVHELWAIDHRGWLSLDPGTLGVLHALAAGGTRLALLSNAGADYSGWLRHGSFAPLFDRVFVSGELDLVKPDAAIYEHVIDELGIAASDFVFIDNKAENVEGAKAVGGDGHVFTDAASLEAWLRALV</sequence>
<keyword evidence="2" id="KW-1185">Reference proteome</keyword>